<dbReference type="Pfam" id="PF20169">
    <property type="entry name" value="DUF6537"/>
    <property type="match status" value="1"/>
</dbReference>
<evidence type="ECO:0000259" key="2">
    <source>
        <dbReference type="Pfam" id="PF01558"/>
    </source>
</evidence>
<feature type="domain" description="DUF6537" evidence="3">
    <location>
        <begin position="258"/>
        <end position="464"/>
    </location>
</feature>
<proteinExistence type="predicted"/>
<sequence length="508" mass="54534">MSLSKARSINIAILALGGQGGGVLVDWIVGMAEHEGWTAQATSVAGVAQRTGATIYYVELVSKQDRPRPDAQPVLALMAVPGDVDVVIAAELMEAGRAVQRGLVTPDRTTLIASSHRIYSVLEKTTPGNGLADSEPVAQLLKDNARQLVLDDMQALAVKNGSVISASLFGALAGSGALPFPQSAFEGVVERNGVGVKTSLAAMRAAADLARQPIAQPKVAASGMETTARALPDRAAAPAVQPLLDRIRADFPAPAWNMLGEGLARVLDYQDVAYGQEYLDRVAAFVRFGDATTVAEAAHWIAVAMSYDDVIRVADLKTRPERWARVRREVGAGADEVVGTEEFFHPRLPEILGLLPVGLARRVQAHAGLSGWLAARFDKGRRIRAFSLRGHVQLRLVAGLRRLRRGNLRHAEEMQHIQQWLDAALAIAPQDLALATELLRCRRLVKGYSDTHARGSSRFDRLMQAAQLLRGREGAAAALASLREAALRDAEGKALSQRWSALQLPATA</sequence>
<dbReference type="InterPro" id="IPR046667">
    <property type="entry name" value="DUF6537"/>
</dbReference>
<dbReference type="Proteomes" id="UP001596457">
    <property type="component" value="Unassembled WGS sequence"/>
</dbReference>
<dbReference type="RefSeq" id="WP_382197638.1">
    <property type="nucleotide sequence ID" value="NZ_JBHTBZ010000003.1"/>
</dbReference>
<protein>
    <submittedName>
        <fullName evidence="4">Indolepyruvate oxidoreductase subunit beta family protein</fullName>
    </submittedName>
</protein>
<comment type="caution">
    <text evidence="4">The sequence shown here is derived from an EMBL/GenBank/DDBJ whole genome shotgun (WGS) entry which is preliminary data.</text>
</comment>
<dbReference type="Pfam" id="PF01558">
    <property type="entry name" value="POR"/>
    <property type="match status" value="1"/>
</dbReference>
<dbReference type="InterPro" id="IPR002869">
    <property type="entry name" value="Pyrv_flavodox_OxRed_cen"/>
</dbReference>
<evidence type="ECO:0000313" key="5">
    <source>
        <dbReference type="Proteomes" id="UP001596457"/>
    </source>
</evidence>
<dbReference type="SUPFAM" id="SSF53323">
    <property type="entry name" value="Pyruvate-ferredoxin oxidoreductase, PFOR, domain III"/>
    <property type="match status" value="1"/>
</dbReference>
<name>A0ABW2S6C1_9BURK</name>
<evidence type="ECO:0000313" key="4">
    <source>
        <dbReference type="EMBL" id="MFC7458856.1"/>
    </source>
</evidence>
<keyword evidence="1" id="KW-0560">Oxidoreductase</keyword>
<organism evidence="4 5">
    <name type="scientific">Hydrogenophaga defluvii</name>
    <dbReference type="NCBI Taxonomy" id="249410"/>
    <lineage>
        <taxon>Bacteria</taxon>
        <taxon>Pseudomonadati</taxon>
        <taxon>Pseudomonadota</taxon>
        <taxon>Betaproteobacteria</taxon>
        <taxon>Burkholderiales</taxon>
        <taxon>Comamonadaceae</taxon>
        <taxon>Hydrogenophaga</taxon>
    </lineage>
</organism>
<evidence type="ECO:0000256" key="1">
    <source>
        <dbReference type="ARBA" id="ARBA00023002"/>
    </source>
</evidence>
<gene>
    <name evidence="4" type="ORF">ACFQU0_00245</name>
</gene>
<accession>A0ABW2S6C1</accession>
<dbReference type="Gene3D" id="3.40.920.10">
    <property type="entry name" value="Pyruvate-ferredoxin oxidoreductase, PFOR, domain III"/>
    <property type="match status" value="1"/>
</dbReference>
<evidence type="ECO:0000259" key="3">
    <source>
        <dbReference type="Pfam" id="PF20169"/>
    </source>
</evidence>
<feature type="domain" description="Pyruvate/ketoisovalerate oxidoreductase catalytic" evidence="2">
    <location>
        <begin position="17"/>
        <end position="206"/>
    </location>
</feature>
<reference evidence="5" key="1">
    <citation type="journal article" date="2019" name="Int. J. Syst. Evol. Microbiol.">
        <title>The Global Catalogue of Microorganisms (GCM) 10K type strain sequencing project: providing services to taxonomists for standard genome sequencing and annotation.</title>
        <authorList>
            <consortium name="The Broad Institute Genomics Platform"/>
            <consortium name="The Broad Institute Genome Sequencing Center for Infectious Disease"/>
            <person name="Wu L."/>
            <person name="Ma J."/>
        </authorList>
    </citation>
    <scope>NUCLEOTIDE SEQUENCE [LARGE SCALE GENOMIC DNA]</scope>
    <source>
        <strain evidence="5">CCUG 53903</strain>
    </source>
</reference>
<dbReference type="InterPro" id="IPR019752">
    <property type="entry name" value="Pyrv/ketoisovalerate_OxRed_cat"/>
</dbReference>
<dbReference type="EMBL" id="JBHTBZ010000003">
    <property type="protein sequence ID" value="MFC7458856.1"/>
    <property type="molecule type" value="Genomic_DNA"/>
</dbReference>
<dbReference type="NCBIfam" id="NF006179">
    <property type="entry name" value="PRK08312.1"/>
    <property type="match status" value="1"/>
</dbReference>
<keyword evidence="5" id="KW-1185">Reference proteome</keyword>